<comment type="similarity">
    <text evidence="5">Belongs to the FNT transporter (TC 1.A.16) family.</text>
</comment>
<comment type="subcellular location">
    <subcellularLocation>
        <location evidence="1">Membrane</location>
        <topology evidence="1">Multi-pass membrane protein</topology>
    </subcellularLocation>
</comment>
<evidence type="ECO:0000256" key="1">
    <source>
        <dbReference type="ARBA" id="ARBA00004141"/>
    </source>
</evidence>
<dbReference type="Proteomes" id="UP000234790">
    <property type="component" value="Chromosome"/>
</dbReference>
<feature type="transmembrane region" description="Helical" evidence="7">
    <location>
        <begin position="250"/>
        <end position="272"/>
    </location>
</feature>
<keyword evidence="3 7" id="KW-1133">Transmembrane helix</keyword>
<feature type="transmembrane region" description="Helical" evidence="7">
    <location>
        <begin position="52"/>
        <end position="76"/>
    </location>
</feature>
<dbReference type="GO" id="GO:0015513">
    <property type="term" value="F:high-affinity secondary active nitrite transmembrane transporter activity"/>
    <property type="evidence" value="ECO:0007669"/>
    <property type="project" value="TreeGrafter"/>
</dbReference>
<dbReference type="InterPro" id="IPR000292">
    <property type="entry name" value="For/NO2_transpt"/>
</dbReference>
<gene>
    <name evidence="8" type="primary">focA</name>
    <name evidence="8" type="ORF">SMONO_v1c01840</name>
</gene>
<keyword evidence="4 7" id="KW-0472">Membrane</keyword>
<reference evidence="8 9" key="1">
    <citation type="submission" date="2017-12" db="EMBL/GenBank/DDBJ databases">
        <title>Complete genome sequence of Spiroplasma monobiae MQ-1 (ATCC 33825).</title>
        <authorList>
            <person name="Tsai Y.-M."/>
            <person name="Lo W.-S."/>
            <person name="Wu P.-S."/>
            <person name="Cho S.-T."/>
            <person name="Kuo C.-H."/>
        </authorList>
    </citation>
    <scope>NUCLEOTIDE SEQUENCE [LARGE SCALE GENOMIC DNA]</scope>
    <source>
        <strain evidence="8 9">MQ-1</strain>
    </source>
</reference>
<evidence type="ECO:0000256" key="4">
    <source>
        <dbReference type="ARBA" id="ARBA00023136"/>
    </source>
</evidence>
<feature type="transmembrane region" description="Helical" evidence="7">
    <location>
        <begin position="292"/>
        <end position="322"/>
    </location>
</feature>
<dbReference type="GO" id="GO:0005886">
    <property type="term" value="C:plasma membrane"/>
    <property type="evidence" value="ECO:0007669"/>
    <property type="project" value="TreeGrafter"/>
</dbReference>
<sequence length="376" mass="41398">MNKNNNIEDEIRALKEEDYGILDAQHSFMVDGVLGGFKAAIHKLHYTFIKQILLGIMSGVIIGFGYVACIIAMVSIQDTSFKAFGTILLGFIFPGCIILITFLGGGLFTSHVFSTIPVFKGCGSRRLYLKGIFGVLLGNFAGTFIFVALFSAAGGLWDNKDFLTKVFSMAMHKMYLVNHDILNGVAISGMSILATVGIGIASGILCNMMVCATLPLASTTKNTAAIILMMIFPIAYFAIGGFQHGPANSFFMWMMLFEAIFNHSDVVIGVIVDGAGDKTEFIKEIHPQIQYFFLFIAISTLPTLIGNWFGGALLLPGILYFINKEYASVLFKKIKLEYLEEKSGNFKAKAEKQMKKLKQKIKEKQADIDSQENNKN</sequence>
<organism evidence="8 9">
    <name type="scientific">Spiroplasma monobiae MQ-1</name>
    <dbReference type="NCBI Taxonomy" id="1336748"/>
    <lineage>
        <taxon>Bacteria</taxon>
        <taxon>Bacillati</taxon>
        <taxon>Mycoplasmatota</taxon>
        <taxon>Mollicutes</taxon>
        <taxon>Entomoplasmatales</taxon>
        <taxon>Spiroplasmataceae</taxon>
        <taxon>Spiroplasma</taxon>
    </lineage>
</organism>
<evidence type="ECO:0000313" key="8">
    <source>
        <dbReference type="EMBL" id="AUM62435.1"/>
    </source>
</evidence>
<feature type="transmembrane region" description="Helical" evidence="7">
    <location>
        <begin position="88"/>
        <end position="110"/>
    </location>
</feature>
<protein>
    <submittedName>
        <fullName evidence="8">Formate/nitrite transporter</fullName>
    </submittedName>
</protein>
<evidence type="ECO:0000256" key="6">
    <source>
        <dbReference type="SAM" id="Coils"/>
    </source>
</evidence>
<dbReference type="PANTHER" id="PTHR30520">
    <property type="entry name" value="FORMATE TRANSPORTER-RELATED"/>
    <property type="match status" value="1"/>
</dbReference>
<name>A0A2K9LVQ9_SPISQ</name>
<dbReference type="GO" id="GO:0015707">
    <property type="term" value="P:nitrite transport"/>
    <property type="evidence" value="ECO:0007669"/>
    <property type="project" value="TreeGrafter"/>
</dbReference>
<keyword evidence="6" id="KW-0175">Coiled coil</keyword>
<feature type="transmembrane region" description="Helical" evidence="7">
    <location>
        <begin position="224"/>
        <end position="244"/>
    </location>
</feature>
<dbReference type="RefSeq" id="WP_101780486.1">
    <property type="nucleotide sequence ID" value="NZ_CP025543.1"/>
</dbReference>
<evidence type="ECO:0000256" key="5">
    <source>
        <dbReference type="ARBA" id="ARBA00049660"/>
    </source>
</evidence>
<feature type="transmembrane region" description="Helical" evidence="7">
    <location>
        <begin position="131"/>
        <end position="157"/>
    </location>
</feature>
<evidence type="ECO:0000256" key="3">
    <source>
        <dbReference type="ARBA" id="ARBA00022989"/>
    </source>
</evidence>
<evidence type="ECO:0000256" key="7">
    <source>
        <dbReference type="SAM" id="Phobius"/>
    </source>
</evidence>
<proteinExistence type="inferred from homology"/>
<dbReference type="AlphaFoldDB" id="A0A2K9LVQ9"/>
<accession>A0A2K9LVQ9</accession>
<dbReference type="Pfam" id="PF01226">
    <property type="entry name" value="Form_Nir_trans"/>
    <property type="match status" value="1"/>
</dbReference>
<keyword evidence="9" id="KW-1185">Reference proteome</keyword>
<dbReference type="PANTHER" id="PTHR30520:SF6">
    <property type="entry name" value="FORMATE_NITRATE FAMILY TRANSPORTER (EUROFUNG)"/>
    <property type="match status" value="1"/>
</dbReference>
<dbReference type="InterPro" id="IPR023271">
    <property type="entry name" value="Aquaporin-like"/>
</dbReference>
<dbReference type="OrthoDB" id="391622at2"/>
<evidence type="ECO:0000256" key="2">
    <source>
        <dbReference type="ARBA" id="ARBA00022692"/>
    </source>
</evidence>
<feature type="coiled-coil region" evidence="6">
    <location>
        <begin position="347"/>
        <end position="374"/>
    </location>
</feature>
<keyword evidence="2 7" id="KW-0812">Transmembrane</keyword>
<dbReference type="Gene3D" id="1.20.1080.10">
    <property type="entry name" value="Glycerol uptake facilitator protein"/>
    <property type="match status" value="1"/>
</dbReference>
<dbReference type="KEGG" id="smoo:SMONO_v1c01840"/>
<feature type="transmembrane region" description="Helical" evidence="7">
    <location>
        <begin position="181"/>
        <end position="212"/>
    </location>
</feature>
<evidence type="ECO:0000313" key="9">
    <source>
        <dbReference type="Proteomes" id="UP000234790"/>
    </source>
</evidence>
<dbReference type="EMBL" id="CP025543">
    <property type="protein sequence ID" value="AUM62435.1"/>
    <property type="molecule type" value="Genomic_DNA"/>
</dbReference>